<evidence type="ECO:0000313" key="2">
    <source>
        <dbReference type="Proteomes" id="UP000298138"/>
    </source>
</evidence>
<dbReference type="GO" id="GO:0008168">
    <property type="term" value="F:methyltransferase activity"/>
    <property type="evidence" value="ECO:0007669"/>
    <property type="project" value="UniProtKB-KW"/>
</dbReference>
<dbReference type="InterPro" id="IPR029063">
    <property type="entry name" value="SAM-dependent_MTases_sf"/>
</dbReference>
<keyword evidence="2" id="KW-1185">Reference proteome</keyword>
<dbReference type="EMBL" id="ML220126">
    <property type="protein sequence ID" value="TGZ80113.1"/>
    <property type="molecule type" value="Genomic_DNA"/>
</dbReference>
<dbReference type="SUPFAM" id="SSF53335">
    <property type="entry name" value="S-adenosyl-L-methionine-dependent methyltransferases"/>
    <property type="match status" value="1"/>
</dbReference>
<dbReference type="InParanoid" id="A0A4S2MUD0"/>
<proteinExistence type="predicted"/>
<protein>
    <submittedName>
        <fullName evidence="1">S-adenosyl-L-methionine-dependent methyltransferase</fullName>
    </submittedName>
</protein>
<dbReference type="CDD" id="cd02440">
    <property type="entry name" value="AdoMet_MTases"/>
    <property type="match status" value="1"/>
</dbReference>
<dbReference type="Pfam" id="PF13489">
    <property type="entry name" value="Methyltransf_23"/>
    <property type="match status" value="1"/>
</dbReference>
<gene>
    <name evidence="1" type="ORF">EX30DRAFT_355401</name>
</gene>
<name>A0A4S2MUD0_9PEZI</name>
<reference evidence="1 2" key="1">
    <citation type="submission" date="2019-04" db="EMBL/GenBank/DDBJ databases">
        <title>Comparative genomics and transcriptomics to analyze fruiting body development in filamentous ascomycetes.</title>
        <authorList>
            <consortium name="DOE Joint Genome Institute"/>
            <person name="Lutkenhaus R."/>
            <person name="Traeger S."/>
            <person name="Breuer J."/>
            <person name="Kuo A."/>
            <person name="Lipzen A."/>
            <person name="Pangilinan J."/>
            <person name="Dilworth D."/>
            <person name="Sandor L."/>
            <person name="Poggeler S."/>
            <person name="Barry K."/>
            <person name="Grigoriev I.V."/>
            <person name="Nowrousian M."/>
        </authorList>
    </citation>
    <scope>NUCLEOTIDE SEQUENCE [LARGE SCALE GENOMIC DNA]</scope>
    <source>
        <strain evidence="1 2">CBS 389.68</strain>
    </source>
</reference>
<dbReference type="PANTHER" id="PTHR43591">
    <property type="entry name" value="METHYLTRANSFERASE"/>
    <property type="match status" value="1"/>
</dbReference>
<organism evidence="1 2">
    <name type="scientific">Ascodesmis nigricans</name>
    <dbReference type="NCBI Taxonomy" id="341454"/>
    <lineage>
        <taxon>Eukaryota</taxon>
        <taxon>Fungi</taxon>
        <taxon>Dikarya</taxon>
        <taxon>Ascomycota</taxon>
        <taxon>Pezizomycotina</taxon>
        <taxon>Pezizomycetes</taxon>
        <taxon>Pezizales</taxon>
        <taxon>Ascodesmidaceae</taxon>
        <taxon>Ascodesmis</taxon>
    </lineage>
</organism>
<dbReference type="STRING" id="341454.A0A4S2MUD0"/>
<dbReference type="GO" id="GO:0032259">
    <property type="term" value="P:methylation"/>
    <property type="evidence" value="ECO:0007669"/>
    <property type="project" value="UniProtKB-KW"/>
</dbReference>
<keyword evidence="1" id="KW-0489">Methyltransferase</keyword>
<dbReference type="Gene3D" id="3.40.50.150">
    <property type="entry name" value="Vaccinia Virus protein VP39"/>
    <property type="match status" value="1"/>
</dbReference>
<dbReference type="AlphaFoldDB" id="A0A4S2MUD0"/>
<dbReference type="PANTHER" id="PTHR43591:SF24">
    <property type="entry name" value="2-METHOXY-6-POLYPRENYL-1,4-BENZOQUINOL METHYLASE, MITOCHONDRIAL"/>
    <property type="match status" value="1"/>
</dbReference>
<evidence type="ECO:0000313" key="1">
    <source>
        <dbReference type="EMBL" id="TGZ80113.1"/>
    </source>
</evidence>
<dbReference type="OrthoDB" id="2013972at2759"/>
<dbReference type="Proteomes" id="UP000298138">
    <property type="component" value="Unassembled WGS sequence"/>
</dbReference>
<keyword evidence="1" id="KW-0808">Transferase</keyword>
<sequence length="344" mass="38712">MNSDTASISTYYGDGYDDAMSLVESDCGYHSASTDDAPSTSAATTTIASEVTNYKWEHGRRYHSYSENLYFAPNDDTQNQQLEILHHIYTIMLGRLFVSPIDCPDRVLDLGTGTGIWAIDMADAYPSSRILGNDLSPVQPTWIPANCAFEVDDITRPWVHPPRSFDFIFARDLYGGVADWPKLLSEVHTALVPGGYFESIELAIQCKSALFPENNDDIPDEWPLKKWYVMGHEAARRAGRPIDFHGSMKNWMRRAGFEAVEERILKIPLGGWDENRRRVGKLAMKSMLDGAEGFCLALFTRWLGLSAEETRRICTEAMKQLGDEKLKLYVEAYVLTPLMNEVGG</sequence>
<accession>A0A4S2MUD0</accession>